<feature type="region of interest" description="Disordered" evidence="1">
    <location>
        <begin position="1"/>
        <end position="96"/>
    </location>
</feature>
<protein>
    <submittedName>
        <fullName evidence="2">Uncharacterized protein</fullName>
    </submittedName>
</protein>
<evidence type="ECO:0000313" key="2">
    <source>
        <dbReference type="EMBL" id="CAA9538553.1"/>
    </source>
</evidence>
<feature type="compositionally biased region" description="Basic and acidic residues" evidence="1">
    <location>
        <begin position="68"/>
        <end position="78"/>
    </location>
</feature>
<sequence>MNASRPDPLRDARPAGRPVRESPVGETKTPHPGHNTTPLYRPSERRGQGARRRRDPAWDRPVRRRRRPDGGSRADRPRTPRGQWRGPRRPRRRTPGAELRRLRRLIAIGLVLIVSAVTLGSTLRSGDAPTDDADTPGPRPATALLPSGPPKPQRLALHDGVQLWVPIEQSRITATLYHRVVGGRALDLEPQGRLLNAGLVKGLGRKVWDPSDAQGPEYLVSGSTDSVDVGAVAGTQVYSPVDGQIVAIQPNIVNGKLNGSYISIQPHDNPGLVIVVSHVLERPAGELYVGKEVYAGPGGDGPTLIGTVEDLSDVMEQELARFTQDVGNHVHLEVQRSTAIPIP</sequence>
<dbReference type="EMBL" id="CADCWC010000244">
    <property type="protein sequence ID" value="CAA9538553.1"/>
    <property type="molecule type" value="Genomic_DNA"/>
</dbReference>
<gene>
    <name evidence="2" type="ORF">AVDCRST_MAG79-1624</name>
</gene>
<feature type="compositionally biased region" description="Basic and acidic residues" evidence="1">
    <location>
        <begin position="7"/>
        <end position="20"/>
    </location>
</feature>
<name>A0A6J4U2G3_9ACTN</name>
<evidence type="ECO:0000256" key="1">
    <source>
        <dbReference type="SAM" id="MobiDB-lite"/>
    </source>
</evidence>
<dbReference type="Gene3D" id="2.70.70.10">
    <property type="entry name" value="Glucose Permease (Domain IIA)"/>
    <property type="match status" value="1"/>
</dbReference>
<organism evidence="2">
    <name type="scientific">uncultured Thermoleophilia bacterium</name>
    <dbReference type="NCBI Taxonomy" id="1497501"/>
    <lineage>
        <taxon>Bacteria</taxon>
        <taxon>Bacillati</taxon>
        <taxon>Actinomycetota</taxon>
        <taxon>Thermoleophilia</taxon>
        <taxon>environmental samples</taxon>
    </lineage>
</organism>
<proteinExistence type="predicted"/>
<dbReference type="AlphaFoldDB" id="A0A6J4U2G3"/>
<accession>A0A6J4U2G3</accession>
<dbReference type="InterPro" id="IPR011055">
    <property type="entry name" value="Dup_hybrid_motif"/>
</dbReference>
<feature type="region of interest" description="Disordered" evidence="1">
    <location>
        <begin position="122"/>
        <end position="150"/>
    </location>
</feature>
<reference evidence="2" key="1">
    <citation type="submission" date="2020-02" db="EMBL/GenBank/DDBJ databases">
        <authorList>
            <person name="Meier V. D."/>
        </authorList>
    </citation>
    <scope>NUCLEOTIDE SEQUENCE</scope>
    <source>
        <strain evidence="2">AVDCRST_MAG79</strain>
    </source>
</reference>